<dbReference type="EMBL" id="FAXA01000146">
    <property type="protein sequence ID" value="CUV01858.1"/>
    <property type="molecule type" value="Genomic_DNA"/>
</dbReference>
<name>A0A160V816_9ZZZZ</name>
<dbReference type="AlphaFoldDB" id="A0A160V816"/>
<reference evidence="1" key="1">
    <citation type="submission" date="2015-10" db="EMBL/GenBank/DDBJ databases">
        <authorList>
            <person name="Gilbert D.G."/>
        </authorList>
    </citation>
    <scope>NUCLEOTIDE SEQUENCE</scope>
</reference>
<evidence type="ECO:0000313" key="1">
    <source>
        <dbReference type="EMBL" id="CUV01858.1"/>
    </source>
</evidence>
<accession>A0A160V816</accession>
<proteinExistence type="predicted"/>
<protein>
    <submittedName>
        <fullName evidence="1">Uncharacterized protein</fullName>
    </submittedName>
</protein>
<gene>
    <name evidence="1" type="ORF">MGWOODY_Clf1106</name>
</gene>
<organism evidence="1">
    <name type="scientific">hydrothermal vent metagenome</name>
    <dbReference type="NCBI Taxonomy" id="652676"/>
    <lineage>
        <taxon>unclassified sequences</taxon>
        <taxon>metagenomes</taxon>
        <taxon>ecological metagenomes</taxon>
    </lineage>
</organism>
<sequence length="51" mass="5635">MIGADGGYLLIKPFYQGGDRPLLVFDTATETAQLIDTRFVVVDTQLLYIEG</sequence>